<dbReference type="EC" id="3.4.15.6" evidence="4"/>
<sequence length="305" mass="33683">MLGIVSIFGPGKYKYTTKQQKTMNPKRKLLIIGGNEDKKENRVSIEDDNKNFSPYQILKLLVSHHDDRIEVITSASSEPESMRESYAETFSETGFTNVGYIHLSEENAGKYYNRIVAARTVFFNGGDQNRICKEIRETPITPLLIEKYIHEEGFMIAGTSAGAMCMPQHIICDALDEEAILENDLTLGSGLGLIKNCIVDTHFMNRGRIGRLAHAITMQRDCLGIGLGEDTALLIESGTHAVCRGSGMAVVLNPHNIQHTNCGSVEKGEPVFIDNIIMSMLTDGCRINLSSGQLENIQTLKNNCG</sequence>
<comment type="function">
    <text evidence="2">Exopeptidase that catalyzes the hydrolytic cleavage of multi-L-arginyl-poly-L-aspartic acid (cyanophycin; a water-insoluble reserve polymer) into aspartate-arginine dipeptides.</text>
</comment>
<evidence type="ECO:0000256" key="8">
    <source>
        <dbReference type="ARBA" id="ARBA00022825"/>
    </source>
</evidence>
<gene>
    <name evidence="9" type="primary">cphB_2</name>
    <name evidence="9" type="ORF">CHA01nite_11450</name>
</gene>
<keyword evidence="6" id="KW-0645">Protease</keyword>
<dbReference type="NCBIfam" id="TIGR02069">
    <property type="entry name" value="cyanophycinase"/>
    <property type="match status" value="1"/>
</dbReference>
<evidence type="ECO:0000256" key="1">
    <source>
        <dbReference type="ARBA" id="ARBA00001092"/>
    </source>
</evidence>
<dbReference type="PANTHER" id="PTHR36175:SF1">
    <property type="entry name" value="CYANOPHYCINASE"/>
    <property type="match status" value="1"/>
</dbReference>
<reference evidence="9 10" key="1">
    <citation type="submission" date="2019-07" db="EMBL/GenBank/DDBJ databases">
        <title>Whole genome shotgun sequence of Chryseobacterium hagamense NBRC 105253.</title>
        <authorList>
            <person name="Hosoyama A."/>
            <person name="Uohara A."/>
            <person name="Ohji S."/>
            <person name="Ichikawa N."/>
        </authorList>
    </citation>
    <scope>NUCLEOTIDE SEQUENCE [LARGE SCALE GENOMIC DNA]</scope>
    <source>
        <strain evidence="9 10">NBRC 105253</strain>
    </source>
</reference>
<comment type="catalytic activity">
    <reaction evidence="1">
        <text>[L-4-(L-arginin-2-N-yl)aspartate](n) + H2O = [L-4-(L-arginin-2-N-yl)aspartate](n-1) + L-4-(L-arginin-2-N-yl)aspartate</text>
        <dbReference type="Rhea" id="RHEA:12845"/>
        <dbReference type="Rhea" id="RHEA-COMP:13728"/>
        <dbReference type="Rhea" id="RHEA-COMP:13734"/>
        <dbReference type="ChEBI" id="CHEBI:15377"/>
        <dbReference type="ChEBI" id="CHEBI:137986"/>
        <dbReference type="ChEBI" id="CHEBI:137991"/>
        <dbReference type="EC" id="3.4.15.6"/>
    </reaction>
</comment>
<keyword evidence="7" id="KW-0378">Hydrolase</keyword>
<comment type="similarity">
    <text evidence="3">Belongs to the peptidase S51 family.</text>
</comment>
<dbReference type="InterPro" id="IPR029062">
    <property type="entry name" value="Class_I_gatase-like"/>
</dbReference>
<dbReference type="Pfam" id="PF03575">
    <property type="entry name" value="Peptidase_S51"/>
    <property type="match status" value="1"/>
</dbReference>
<dbReference type="GO" id="GO:0006508">
    <property type="term" value="P:proteolysis"/>
    <property type="evidence" value="ECO:0007669"/>
    <property type="project" value="UniProtKB-KW"/>
</dbReference>
<dbReference type="PANTHER" id="PTHR36175">
    <property type="entry name" value="CYANOPHYCINASE"/>
    <property type="match status" value="1"/>
</dbReference>
<dbReference type="GO" id="GO:0008241">
    <property type="term" value="F:peptidyl-dipeptidase activity"/>
    <property type="evidence" value="ECO:0007669"/>
    <property type="project" value="UniProtKB-EC"/>
</dbReference>
<evidence type="ECO:0000313" key="10">
    <source>
        <dbReference type="Proteomes" id="UP000321863"/>
    </source>
</evidence>
<keyword evidence="8" id="KW-0720">Serine protease</keyword>
<dbReference type="Proteomes" id="UP000321863">
    <property type="component" value="Unassembled WGS sequence"/>
</dbReference>
<evidence type="ECO:0000256" key="6">
    <source>
        <dbReference type="ARBA" id="ARBA00022670"/>
    </source>
</evidence>
<dbReference type="SUPFAM" id="SSF52317">
    <property type="entry name" value="Class I glutamine amidotransferase-like"/>
    <property type="match status" value="1"/>
</dbReference>
<proteinExistence type="inferred from homology"/>
<evidence type="ECO:0000256" key="2">
    <source>
        <dbReference type="ARBA" id="ARBA00002039"/>
    </source>
</evidence>
<evidence type="ECO:0000313" key="9">
    <source>
        <dbReference type="EMBL" id="GEN75405.1"/>
    </source>
</evidence>
<name>A0A511YJN0_9FLAO</name>
<accession>A0A511YJN0</accession>
<evidence type="ECO:0000256" key="3">
    <source>
        <dbReference type="ARBA" id="ARBA00006534"/>
    </source>
</evidence>
<dbReference type="InterPro" id="IPR005320">
    <property type="entry name" value="Peptidase_S51"/>
</dbReference>
<dbReference type="AlphaFoldDB" id="A0A511YJN0"/>
<evidence type="ECO:0000256" key="7">
    <source>
        <dbReference type="ARBA" id="ARBA00022801"/>
    </source>
</evidence>
<dbReference type="EMBL" id="BJYJ01000003">
    <property type="protein sequence ID" value="GEN75405.1"/>
    <property type="molecule type" value="Genomic_DNA"/>
</dbReference>
<dbReference type="CDD" id="cd03145">
    <property type="entry name" value="GAT1_cyanophycinase"/>
    <property type="match status" value="1"/>
</dbReference>
<dbReference type="GO" id="GO:0008236">
    <property type="term" value="F:serine-type peptidase activity"/>
    <property type="evidence" value="ECO:0007669"/>
    <property type="project" value="UniProtKB-KW"/>
</dbReference>
<evidence type="ECO:0000256" key="5">
    <source>
        <dbReference type="ARBA" id="ARBA00015719"/>
    </source>
</evidence>
<protein>
    <recommendedName>
        <fullName evidence="5">Cyanophycinase</fullName>
        <ecNumber evidence="4">3.4.15.6</ecNumber>
    </recommendedName>
</protein>
<dbReference type="Gene3D" id="3.40.50.880">
    <property type="match status" value="1"/>
</dbReference>
<evidence type="ECO:0000256" key="4">
    <source>
        <dbReference type="ARBA" id="ARBA00013115"/>
    </source>
</evidence>
<organism evidence="9 10">
    <name type="scientific">Chryseobacterium hagamense</name>
    <dbReference type="NCBI Taxonomy" id="395935"/>
    <lineage>
        <taxon>Bacteria</taxon>
        <taxon>Pseudomonadati</taxon>
        <taxon>Bacteroidota</taxon>
        <taxon>Flavobacteriia</taxon>
        <taxon>Flavobacteriales</taxon>
        <taxon>Weeksellaceae</taxon>
        <taxon>Chryseobacterium group</taxon>
        <taxon>Chryseobacterium</taxon>
    </lineage>
</organism>
<comment type="caution">
    <text evidence="9">The sequence shown here is derived from an EMBL/GenBank/DDBJ whole genome shotgun (WGS) entry which is preliminary data.</text>
</comment>
<dbReference type="InterPro" id="IPR011811">
    <property type="entry name" value="Peptidase_S51_cyanophycinase"/>
</dbReference>
<keyword evidence="10" id="KW-1185">Reference proteome</keyword>